<dbReference type="InterPro" id="IPR002060">
    <property type="entry name" value="Squ/phyt_synthse"/>
</dbReference>
<dbReference type="InterPro" id="IPR044843">
    <property type="entry name" value="Trans_IPPS_bact-type"/>
</dbReference>
<accession>A0A842HID1</accession>
<dbReference type="GO" id="GO:0016117">
    <property type="term" value="P:carotenoid biosynthetic process"/>
    <property type="evidence" value="ECO:0007669"/>
    <property type="project" value="UniProtKB-ARBA"/>
</dbReference>
<dbReference type="InterPro" id="IPR019845">
    <property type="entry name" value="Squalene/phytoene_synthase_CS"/>
</dbReference>
<dbReference type="NCBIfam" id="TIGR03467">
    <property type="entry name" value="HpnE"/>
    <property type="match status" value="1"/>
</dbReference>
<dbReference type="CDD" id="cd00683">
    <property type="entry name" value="Trans_IPPS_HH"/>
    <property type="match status" value="1"/>
</dbReference>
<dbReference type="PANTHER" id="PTHR31480">
    <property type="entry name" value="BIFUNCTIONAL LYCOPENE CYCLASE/PHYTOENE SYNTHASE"/>
    <property type="match status" value="1"/>
</dbReference>
<dbReference type="GO" id="GO:0004311">
    <property type="term" value="F:geranylgeranyl diphosphate synthase activity"/>
    <property type="evidence" value="ECO:0007669"/>
    <property type="project" value="InterPro"/>
</dbReference>
<dbReference type="GO" id="GO:0016491">
    <property type="term" value="F:oxidoreductase activity"/>
    <property type="evidence" value="ECO:0007669"/>
    <property type="project" value="InterPro"/>
</dbReference>
<comment type="caution">
    <text evidence="3">The sequence shown here is derived from an EMBL/GenBank/DDBJ whole genome shotgun (WGS) entry which is preliminary data.</text>
</comment>
<dbReference type="SUPFAM" id="SSF51905">
    <property type="entry name" value="FAD/NAD(P)-binding domain"/>
    <property type="match status" value="1"/>
</dbReference>
<dbReference type="GO" id="GO:0051996">
    <property type="term" value="F:squalene synthase [NAD(P)H] activity"/>
    <property type="evidence" value="ECO:0007669"/>
    <property type="project" value="InterPro"/>
</dbReference>
<name>A0A842HID1_9BACT</name>
<dbReference type="PROSITE" id="PS01044">
    <property type="entry name" value="SQUALEN_PHYTOEN_SYN_1"/>
    <property type="match status" value="1"/>
</dbReference>
<proteinExistence type="predicted"/>
<dbReference type="InterPro" id="IPR008949">
    <property type="entry name" value="Isoprenoid_synthase_dom_sf"/>
</dbReference>
<keyword evidence="4" id="KW-1185">Reference proteome</keyword>
<dbReference type="SFLD" id="SFLDG01018">
    <property type="entry name" value="Squalene/Phytoene_Synthase_Lik"/>
    <property type="match status" value="1"/>
</dbReference>
<dbReference type="SFLD" id="SFLDG01212">
    <property type="entry name" value="Phytoene_synthase_like"/>
    <property type="match status" value="1"/>
</dbReference>
<evidence type="ECO:0000313" key="4">
    <source>
        <dbReference type="Proteomes" id="UP000546464"/>
    </source>
</evidence>
<gene>
    <name evidence="3" type="ORF">H5P28_13845</name>
</gene>
<dbReference type="Proteomes" id="UP000546464">
    <property type="component" value="Unassembled WGS sequence"/>
</dbReference>
<evidence type="ECO:0000256" key="1">
    <source>
        <dbReference type="ARBA" id="ARBA00022679"/>
    </source>
</evidence>
<sequence length="734" mass="80765">MSSESKEAVQARKKSNLAFTFMSLEPERREAMAVFYDFCRIADDIADEPGRTDDQKRAELDAWRKEIESCYRVDGVPIKLMAEMKPVIDRYGVEKADLLAIIDGVSMDIGGARFASFEHLRRYCYGVASAVGLVSIKIFGCTHPRTPEFAETLGYALQFTNILRDVVEDKVKMGRVYLPQDELAALEVSEDDLANPAANPACQKLFRLCYYRCKHFFNKARRLLPDSERQNLKAALVMGAFYEEILEKIAAGGFALTVERTRLSKPQKLRLLWRTLREAKRPGRPRSLPGRAAVLGGGVAGITAALELGLEGFTPHLYEARTYLGGRAHSLTDAATGLTIDNGQHIVMGCYTGFLKLAELLGITDKLERQPSMRVPYVSPGGRWSELAAQPLPAPFNLLAGLFKFSELNTADRLAILRMGLVMRLEAVPADDETAAHWLRRHGQTAGSVRALWEPFCVAALNEPTSTASARLLHETLRRSLFGKSDAADIIVSKVGLSELFEPETSLFLNSIGGSLSLSSKIARVEVAEDRETGIQRVTAVETPRGERIEAELFVSALPWTALRSLLPEGSRLRDHLAAIPSAPIMGIHLVTDRPLYDNGADFVGLLDSPVHWVFDRTHTLPPEYAGKHLYAVISSTAQAWLDMKSDEIVTLLRTELEKFFPAATEMQIARSLVYKSRDATFAAQPATEPHRPGPKASPWSNFLLAGDYTATGLPATLESAALSGFAVSAALDG</sequence>
<reference evidence="3 4" key="1">
    <citation type="submission" date="2020-07" db="EMBL/GenBank/DDBJ databases">
        <authorList>
            <person name="Feng X."/>
        </authorList>
    </citation>
    <scope>NUCLEOTIDE SEQUENCE [LARGE SCALE GENOMIC DNA]</scope>
    <source>
        <strain evidence="3 4">JCM31066</strain>
    </source>
</reference>
<evidence type="ECO:0000313" key="3">
    <source>
        <dbReference type="EMBL" id="MBC2595346.1"/>
    </source>
</evidence>
<dbReference type="Pfam" id="PF01593">
    <property type="entry name" value="Amino_oxidase"/>
    <property type="match status" value="1"/>
</dbReference>
<evidence type="ECO:0000259" key="2">
    <source>
        <dbReference type="Pfam" id="PF01593"/>
    </source>
</evidence>
<dbReference type="Gene3D" id="3.50.50.60">
    <property type="entry name" value="FAD/NAD(P)-binding domain"/>
    <property type="match status" value="1"/>
</dbReference>
<dbReference type="AlphaFoldDB" id="A0A842HID1"/>
<dbReference type="SFLD" id="SFLDS00005">
    <property type="entry name" value="Isoprenoid_Synthase_Type_I"/>
    <property type="match status" value="1"/>
</dbReference>
<dbReference type="InterPro" id="IPR002937">
    <property type="entry name" value="Amino_oxidase"/>
</dbReference>
<dbReference type="SUPFAM" id="SSF48576">
    <property type="entry name" value="Terpenoid synthases"/>
    <property type="match status" value="1"/>
</dbReference>
<organism evidence="3 4">
    <name type="scientific">Ruficoccus amylovorans</name>
    <dbReference type="NCBI Taxonomy" id="1804625"/>
    <lineage>
        <taxon>Bacteria</taxon>
        <taxon>Pseudomonadati</taxon>
        <taxon>Verrucomicrobiota</taxon>
        <taxon>Opitutia</taxon>
        <taxon>Puniceicoccales</taxon>
        <taxon>Cerasicoccaceae</taxon>
        <taxon>Ruficoccus</taxon>
    </lineage>
</organism>
<dbReference type="Pfam" id="PF00494">
    <property type="entry name" value="SQS_PSY"/>
    <property type="match status" value="1"/>
</dbReference>
<dbReference type="EMBL" id="JACHVB010000035">
    <property type="protein sequence ID" value="MBC2595346.1"/>
    <property type="molecule type" value="Genomic_DNA"/>
</dbReference>
<protein>
    <submittedName>
        <fullName evidence="3">FAD-dependent oxidoreductase</fullName>
    </submittedName>
</protein>
<dbReference type="Gene3D" id="1.10.600.10">
    <property type="entry name" value="Farnesyl Diphosphate Synthase"/>
    <property type="match status" value="1"/>
</dbReference>
<dbReference type="InterPro" id="IPR036188">
    <property type="entry name" value="FAD/NAD-bd_sf"/>
</dbReference>
<dbReference type="RefSeq" id="WP_185676299.1">
    <property type="nucleotide sequence ID" value="NZ_JACHVB010000035.1"/>
</dbReference>
<dbReference type="InterPro" id="IPR033904">
    <property type="entry name" value="Trans_IPPS_HH"/>
</dbReference>
<dbReference type="PROSITE" id="PS01045">
    <property type="entry name" value="SQUALEN_PHYTOEN_SYN_2"/>
    <property type="match status" value="1"/>
</dbReference>
<dbReference type="InterPro" id="IPR017830">
    <property type="entry name" value="SQase_HpnE"/>
</dbReference>
<feature type="domain" description="Amine oxidase" evidence="2">
    <location>
        <begin position="299"/>
        <end position="731"/>
    </location>
</feature>
<keyword evidence="1" id="KW-0808">Transferase</keyword>